<dbReference type="Pfam" id="PF25550">
    <property type="entry name" value="DUF7928"/>
    <property type="match status" value="1"/>
</dbReference>
<gene>
    <name evidence="5" type="ORF">K444DRAFT_582146</name>
</gene>
<dbReference type="RefSeq" id="XP_024741615.1">
    <property type="nucleotide sequence ID" value="XM_024877777.1"/>
</dbReference>
<feature type="transmembrane region" description="Helical" evidence="2">
    <location>
        <begin position="232"/>
        <end position="255"/>
    </location>
</feature>
<reference evidence="5 6" key="1">
    <citation type="submission" date="2016-04" db="EMBL/GenBank/DDBJ databases">
        <title>A degradative enzymes factory behind the ericoid mycorrhizal symbiosis.</title>
        <authorList>
            <consortium name="DOE Joint Genome Institute"/>
            <person name="Martino E."/>
            <person name="Morin E."/>
            <person name="Grelet G."/>
            <person name="Kuo A."/>
            <person name="Kohler A."/>
            <person name="Daghino S."/>
            <person name="Barry K."/>
            <person name="Choi C."/>
            <person name="Cichocki N."/>
            <person name="Clum A."/>
            <person name="Copeland A."/>
            <person name="Hainaut M."/>
            <person name="Haridas S."/>
            <person name="Labutti K."/>
            <person name="Lindquist E."/>
            <person name="Lipzen A."/>
            <person name="Khouja H.-R."/>
            <person name="Murat C."/>
            <person name="Ohm R."/>
            <person name="Olson A."/>
            <person name="Spatafora J."/>
            <person name="Veneault-Fourrey C."/>
            <person name="Henrissat B."/>
            <person name="Grigoriev I."/>
            <person name="Martin F."/>
            <person name="Perotto S."/>
        </authorList>
    </citation>
    <scope>NUCLEOTIDE SEQUENCE [LARGE SCALE GENOMIC DNA]</scope>
    <source>
        <strain evidence="5 6">E</strain>
    </source>
</reference>
<feature type="transmembrane region" description="Helical" evidence="2">
    <location>
        <begin position="799"/>
        <end position="820"/>
    </location>
</feature>
<dbReference type="Pfam" id="PF13632">
    <property type="entry name" value="Glyco_trans_2_3"/>
    <property type="match status" value="1"/>
</dbReference>
<dbReference type="InterPro" id="IPR001173">
    <property type="entry name" value="Glyco_trans_2-like"/>
</dbReference>
<dbReference type="Proteomes" id="UP000235371">
    <property type="component" value="Unassembled WGS sequence"/>
</dbReference>
<feature type="transmembrane region" description="Helical" evidence="2">
    <location>
        <begin position="742"/>
        <end position="762"/>
    </location>
</feature>
<sequence length="856" mass="96178">MVETEKFHGALPGRLAPIDSDAASLSPSPSTHSRPSSRAAEEERLVDDIKHQVVLNHLYQHQCSSLWIRDYNDNIEGAMVRRKKNDYLFKPQALETSAFARAMTALNVQAAMTVSSGVIEPFLNWNLDAADVPLLNGLRIQIVPTFEDLYRARRHQYAAFIAAEALLVVWDDEPTHLLQRARTIEAGLLDFVWKAANDNDDQTEKGVPGSNSSEFELDEETGLMGSKDRPILLYNCFLVACSLCLLTVLIGLGYVKIADELAELHKWTSLVFIIMTPVNAFLTLFFSSVIISAIAQIIGPIQHLTKNSKYFSAVPPPRLSADNPPHITIQCPVYKEGLDSVIAPTVRSIKKAISTYELQGGTANIFINDDGLQLISAEDRQARTEFYADHNIGWTARPGHNVDGFQRKGKFKKASNMNYGMRISNEVEEALQLVDRPADWTQADEGYAYERCLKAVLAKDGRAWADGNIRIGDYILIIDSDTRVPEDCLLDAASEMELSPRVAIIQFSSGVMQVAHNYFENGITFFTNLIYTAIRFGVASGDVAPFVGHNAILRWSAIQEVSFKEDGVEKYWSESHVSEDFDMALRLQVWGYVVRMAAWAGDGFKEGVSLTVYDELTRWEKYAYGCNELVFHPVKYWLTKGPITPLFRRFLVSGMPIGSKINIISYIGTYYAIGAAWIMTLSNYIAVGLYNGFLDKWYVESWQIWISIIMVFTVAGNVSLAIQRHRTSEKNFVYSLIENFKWCLMFVVFFGGMSLHISQALLCHMFSIDMSWGATAKEVEFSNFFIEIPKVAKTFKYTISLSFLTIAAMVIMAKAGFIPWSWNIDQFVAIFPLAMLCGCHLMLPVALNPGLMTFSW</sequence>
<dbReference type="Gene3D" id="3.90.550.10">
    <property type="entry name" value="Spore Coat Polysaccharide Biosynthesis Protein SpsA, Chain A"/>
    <property type="match status" value="1"/>
</dbReference>
<dbReference type="EMBL" id="KZ613747">
    <property type="protein sequence ID" value="PMD64711.1"/>
    <property type="molecule type" value="Genomic_DNA"/>
</dbReference>
<feature type="compositionally biased region" description="Low complexity" evidence="1">
    <location>
        <begin position="15"/>
        <end position="38"/>
    </location>
</feature>
<keyword evidence="6" id="KW-1185">Reference proteome</keyword>
<protein>
    <submittedName>
        <fullName evidence="5">Uncharacterized protein</fullName>
    </submittedName>
</protein>
<evidence type="ECO:0000259" key="3">
    <source>
        <dbReference type="Pfam" id="PF13632"/>
    </source>
</evidence>
<keyword evidence="2" id="KW-0472">Membrane</keyword>
<evidence type="ECO:0000256" key="2">
    <source>
        <dbReference type="SAM" id="Phobius"/>
    </source>
</evidence>
<organism evidence="5 6">
    <name type="scientific">Hyaloscypha bicolor E</name>
    <dbReference type="NCBI Taxonomy" id="1095630"/>
    <lineage>
        <taxon>Eukaryota</taxon>
        <taxon>Fungi</taxon>
        <taxon>Dikarya</taxon>
        <taxon>Ascomycota</taxon>
        <taxon>Pezizomycotina</taxon>
        <taxon>Leotiomycetes</taxon>
        <taxon>Helotiales</taxon>
        <taxon>Hyaloscyphaceae</taxon>
        <taxon>Hyaloscypha</taxon>
        <taxon>Hyaloscypha bicolor</taxon>
    </lineage>
</organism>
<feature type="domain" description="Glycosyltransferase 2-like" evidence="3">
    <location>
        <begin position="474"/>
        <end position="681"/>
    </location>
</feature>
<feature type="domain" description="DUF7928" evidence="4">
    <location>
        <begin position="49"/>
        <end position="203"/>
    </location>
</feature>
<keyword evidence="2" id="KW-0812">Transmembrane</keyword>
<feature type="transmembrane region" description="Helical" evidence="2">
    <location>
        <begin position="702"/>
        <end position="722"/>
    </location>
</feature>
<evidence type="ECO:0000259" key="4">
    <source>
        <dbReference type="Pfam" id="PF25550"/>
    </source>
</evidence>
<feature type="region of interest" description="Disordered" evidence="1">
    <location>
        <begin position="1"/>
        <end position="43"/>
    </location>
</feature>
<evidence type="ECO:0000313" key="5">
    <source>
        <dbReference type="EMBL" id="PMD64711.1"/>
    </source>
</evidence>
<keyword evidence="2" id="KW-1133">Transmembrane helix</keyword>
<dbReference type="AlphaFoldDB" id="A0A2J6TNV9"/>
<accession>A0A2J6TNV9</accession>
<dbReference type="STRING" id="1095630.A0A2J6TNV9"/>
<dbReference type="InterPro" id="IPR057688">
    <property type="entry name" value="DUF7928"/>
</dbReference>
<evidence type="ECO:0000256" key="1">
    <source>
        <dbReference type="SAM" id="MobiDB-lite"/>
    </source>
</evidence>
<dbReference type="PANTHER" id="PTHR35408:SF3">
    <property type="entry name" value="GLYCOSYLTRANSFERASE 2-LIKE DOMAIN-CONTAINING PROTEIN"/>
    <property type="match status" value="1"/>
</dbReference>
<feature type="transmembrane region" description="Helical" evidence="2">
    <location>
        <begin position="670"/>
        <end position="690"/>
    </location>
</feature>
<evidence type="ECO:0000313" key="6">
    <source>
        <dbReference type="Proteomes" id="UP000235371"/>
    </source>
</evidence>
<feature type="transmembrane region" description="Helical" evidence="2">
    <location>
        <begin position="267"/>
        <end position="299"/>
    </location>
</feature>
<dbReference type="PANTHER" id="PTHR35408">
    <property type="entry name" value="CHROMOSOME 15, WHOLE GENOME SHOTGUN SEQUENCE"/>
    <property type="match status" value="1"/>
</dbReference>
<name>A0A2J6TNV9_9HELO</name>
<proteinExistence type="predicted"/>
<dbReference type="InParanoid" id="A0A2J6TNV9"/>
<dbReference type="InterPro" id="IPR029044">
    <property type="entry name" value="Nucleotide-diphossugar_trans"/>
</dbReference>
<dbReference type="SUPFAM" id="SSF53448">
    <property type="entry name" value="Nucleotide-diphospho-sugar transferases"/>
    <property type="match status" value="1"/>
</dbReference>
<dbReference type="GeneID" id="36585854"/>
<dbReference type="OrthoDB" id="38531at2759"/>
<feature type="transmembrane region" description="Helical" evidence="2">
    <location>
        <begin position="827"/>
        <end position="847"/>
    </location>
</feature>